<evidence type="ECO:0000259" key="2">
    <source>
        <dbReference type="Pfam" id="PF01464"/>
    </source>
</evidence>
<dbReference type="InterPro" id="IPR023346">
    <property type="entry name" value="Lysozyme-like_dom_sf"/>
</dbReference>
<dbReference type="PANTHER" id="PTHR37423">
    <property type="entry name" value="SOLUBLE LYTIC MUREIN TRANSGLYCOSYLASE-RELATED"/>
    <property type="match status" value="1"/>
</dbReference>
<accession>A0ABQ1FMC6</accession>
<sequence>MQIDPRVVKQLIEYQMMNSIDLTGTTLQGAQNGDTDSLFNEMLQQLMADGGSTDSASSLLNASLNTSNMSPTAGAVNLDSGNSQLWYQMISQAITDGDSNLAAAVGNDGNINSLASIEGSGNSTAYDGLISAASQKYGVPEALIKAVIDTESSFKPNVESSAGAKGLMQLMDGTAQGLGVSNPFDPAQNIDGGVRYLSYQLKRYGGEIKMALAAYNAGPGKVNGLGVNSDAELMDKLHQLPVETQNYIGKIETAMAKYA</sequence>
<reference evidence="4" key="1">
    <citation type="journal article" date="2019" name="Int. J. Syst. Evol. Microbiol.">
        <title>The Global Catalogue of Microorganisms (GCM) 10K type strain sequencing project: providing services to taxonomists for standard genome sequencing and annotation.</title>
        <authorList>
            <consortium name="The Broad Institute Genomics Platform"/>
            <consortium name="The Broad Institute Genome Sequencing Center for Infectious Disease"/>
            <person name="Wu L."/>
            <person name="Ma J."/>
        </authorList>
    </citation>
    <scope>NUCLEOTIDE SEQUENCE [LARGE SCALE GENOMIC DNA]</scope>
    <source>
        <strain evidence="4">CGMCC 1.15044</strain>
    </source>
</reference>
<evidence type="ECO:0000313" key="4">
    <source>
        <dbReference type="Proteomes" id="UP000609323"/>
    </source>
</evidence>
<protein>
    <submittedName>
        <fullName evidence="3">Slt family transglycosylase</fullName>
    </submittedName>
</protein>
<comment type="caution">
    <text evidence="3">The sequence shown here is derived from an EMBL/GenBank/DDBJ whole genome shotgun (WGS) entry which is preliminary data.</text>
</comment>
<dbReference type="PROSITE" id="PS00922">
    <property type="entry name" value="TRANSGLYCOSYLASE"/>
    <property type="match status" value="1"/>
</dbReference>
<evidence type="ECO:0000313" key="3">
    <source>
        <dbReference type="EMBL" id="GGA20613.1"/>
    </source>
</evidence>
<organism evidence="3 4">
    <name type="scientific">Paenibacillus physcomitrellae</name>
    <dbReference type="NCBI Taxonomy" id="1619311"/>
    <lineage>
        <taxon>Bacteria</taxon>
        <taxon>Bacillati</taxon>
        <taxon>Bacillota</taxon>
        <taxon>Bacilli</taxon>
        <taxon>Bacillales</taxon>
        <taxon>Paenibacillaceae</taxon>
        <taxon>Paenibacillus</taxon>
    </lineage>
</organism>
<dbReference type="PANTHER" id="PTHR37423:SF2">
    <property type="entry name" value="MEMBRANE-BOUND LYTIC MUREIN TRANSGLYCOSYLASE C"/>
    <property type="match status" value="1"/>
</dbReference>
<dbReference type="InterPro" id="IPR000189">
    <property type="entry name" value="Transglyc_AS"/>
</dbReference>
<dbReference type="Pfam" id="PF01464">
    <property type="entry name" value="SLT"/>
    <property type="match status" value="1"/>
</dbReference>
<keyword evidence="4" id="KW-1185">Reference proteome</keyword>
<dbReference type="RefSeq" id="WP_094093603.1">
    <property type="nucleotide sequence ID" value="NZ_BMHF01000001.1"/>
</dbReference>
<proteinExistence type="inferred from homology"/>
<dbReference type="InterPro" id="IPR008258">
    <property type="entry name" value="Transglycosylase_SLT_dom_1"/>
</dbReference>
<dbReference type="EMBL" id="BMHF01000001">
    <property type="protein sequence ID" value="GGA20613.1"/>
    <property type="molecule type" value="Genomic_DNA"/>
</dbReference>
<dbReference type="CDD" id="cd00254">
    <property type="entry name" value="LT-like"/>
    <property type="match status" value="1"/>
</dbReference>
<dbReference type="Proteomes" id="UP000609323">
    <property type="component" value="Unassembled WGS sequence"/>
</dbReference>
<evidence type="ECO:0000256" key="1">
    <source>
        <dbReference type="ARBA" id="ARBA00007734"/>
    </source>
</evidence>
<gene>
    <name evidence="3" type="ORF">GCM10010917_01640</name>
</gene>
<name>A0ABQ1FMC6_9BACL</name>
<feature type="domain" description="Transglycosylase SLT" evidence="2">
    <location>
        <begin position="129"/>
        <end position="223"/>
    </location>
</feature>
<dbReference type="Gene3D" id="1.10.530.10">
    <property type="match status" value="1"/>
</dbReference>
<dbReference type="SUPFAM" id="SSF53955">
    <property type="entry name" value="Lysozyme-like"/>
    <property type="match status" value="1"/>
</dbReference>
<comment type="similarity">
    <text evidence="1">Belongs to the transglycosylase Slt family.</text>
</comment>